<dbReference type="InterPro" id="IPR008979">
    <property type="entry name" value="Galactose-bd-like_sf"/>
</dbReference>
<dbReference type="SUPFAM" id="SSF49785">
    <property type="entry name" value="Galactose-binding domain-like"/>
    <property type="match status" value="1"/>
</dbReference>
<reference evidence="2 3" key="1">
    <citation type="journal article" date="2007" name="Nat. Biotechnol.">
        <title>Comparative analysis of the complete genome sequence of the plant growth-promoting bacterium Bacillus amyloliquefaciens FZB42.</title>
        <authorList>
            <person name="Chen X.H."/>
            <person name="Koumoutsi A."/>
            <person name="Scholz R."/>
            <person name="Eisenreich A."/>
            <person name="Schneider K."/>
            <person name="Heinemeyer I."/>
            <person name="Morgenstern B."/>
            <person name="Voss B."/>
            <person name="Hess W.R."/>
            <person name="Reva O."/>
            <person name="Junge H."/>
            <person name="Voigt B."/>
            <person name="Jungblut P.R."/>
            <person name="Vater J."/>
            <person name="Sussmuth R."/>
            <person name="Liesegang H."/>
            <person name="Strittmatter A."/>
            <person name="Gottschalk G."/>
            <person name="Borriss R."/>
        </authorList>
    </citation>
    <scope>NUCLEOTIDE SEQUENCE [LARGE SCALE GENOMIC DNA]</scope>
    <source>
        <strain evidence="3">DSM 23117 / BGSC 10A6 / LMG 26770 / FZB42</strain>
    </source>
</reference>
<dbReference type="PANTHER" id="PTHR24637">
    <property type="entry name" value="COLLAGEN"/>
    <property type="match status" value="1"/>
</dbReference>
<dbReference type="InterPro" id="IPR008160">
    <property type="entry name" value="Collagen"/>
</dbReference>
<dbReference type="Pfam" id="PF01391">
    <property type="entry name" value="Collagen"/>
    <property type="match status" value="1"/>
</dbReference>
<name>A7Z2D4_BACVZ</name>
<evidence type="ECO:0000313" key="2">
    <source>
        <dbReference type="EMBL" id="ABS73160.2"/>
    </source>
</evidence>
<protein>
    <submittedName>
        <fullName evidence="2">NTTRR-F1 domain</fullName>
    </submittedName>
</protein>
<dbReference type="KEGG" id="bay:RBAM_007760"/>
<proteinExistence type="predicted"/>
<dbReference type="GeneID" id="93083002"/>
<sequence length="427" mass="43087">MKTRIQERGSELAIDNLIVNGGFESGDLNGWDVANAAVNSIFAHSGTYSAQFLIETNVASLSQIVPVTVGQAYHFQVSLGTIGTASNPQVNLQILYLNSLGEPIATGLDAAITIGHLPNVIFNTWTEVYQTTAVVPDGVTDAQIMISKASVNTNTTILIDDVSLLQIIVNSGPTGSTGSTGPTGPTGRTGTTGVTGSTGAMGVTGSTGVTGTTGPTGATGITGPTGRTGTTGVTGSTGATGVTGTTGATGITGPTGRTGTTGVTGSTGATGVTGTTGATGVTGVTGVTGPTASTPALLFTRTNGPLTVYPPLNTEVPVAALEIPVNTLQNVKLDYSVSVDVTSTANSNFVFEIRLYRGAVQIHTRLLSRSVISATTQRFGVADTTVDTAPTAGTNTYQLRIIFTTANNLTTATALNIDFNSISFPTT</sequence>
<dbReference type="Gene3D" id="2.60.120.260">
    <property type="entry name" value="Galactose-binding domain-like"/>
    <property type="match status" value="1"/>
</dbReference>
<dbReference type="NCBIfam" id="NF033675">
    <property type="entry name" value="NTTRR-F1"/>
    <property type="match status" value="1"/>
</dbReference>
<dbReference type="PANTHER" id="PTHR24637:SF422">
    <property type="entry name" value="COLLAGEN IV NC1 DOMAIN-CONTAINING PROTEIN"/>
    <property type="match status" value="1"/>
</dbReference>
<keyword evidence="3" id="KW-1185">Reference proteome</keyword>
<evidence type="ECO:0000256" key="1">
    <source>
        <dbReference type="SAM" id="MobiDB-lite"/>
    </source>
</evidence>
<accession>A7Z2D4</accession>
<feature type="region of interest" description="Disordered" evidence="1">
    <location>
        <begin position="172"/>
        <end position="289"/>
    </location>
</feature>
<evidence type="ECO:0000313" key="3">
    <source>
        <dbReference type="Proteomes" id="UP000001120"/>
    </source>
</evidence>
<organism evidence="2 3">
    <name type="scientific">Bacillus velezensis (strain DSM 23117 / BGSC 10A6 / LMG 26770 / FZB42)</name>
    <name type="common">Bacillus amyloliquefaciens subsp. plantarum</name>
    <dbReference type="NCBI Taxonomy" id="326423"/>
    <lineage>
        <taxon>Bacteria</taxon>
        <taxon>Bacillati</taxon>
        <taxon>Bacillota</taxon>
        <taxon>Bacilli</taxon>
        <taxon>Bacillales</taxon>
        <taxon>Bacillaceae</taxon>
        <taxon>Bacillus</taxon>
        <taxon>Bacillus amyloliquefaciens group</taxon>
    </lineage>
</organism>
<dbReference type="Proteomes" id="UP000001120">
    <property type="component" value="Chromosome"/>
</dbReference>
<dbReference type="RefSeq" id="WP_123912793.1">
    <property type="nucleotide sequence ID" value="NC_009725.2"/>
</dbReference>
<dbReference type="HOGENOM" id="CLU_054706_0_0_9"/>
<dbReference type="EMBL" id="CP000560">
    <property type="protein sequence ID" value="ABS73160.2"/>
    <property type="molecule type" value="Genomic_DNA"/>
</dbReference>
<gene>
    <name evidence="2" type="ordered locus">RBAM_007760</name>
</gene>
<dbReference type="AlphaFoldDB" id="A7Z2D4"/>